<comment type="caution">
    <text evidence="1">The sequence shown here is derived from an EMBL/GenBank/DDBJ whole genome shotgun (WGS) entry which is preliminary data.</text>
</comment>
<evidence type="ECO:0000313" key="2">
    <source>
        <dbReference type="Proteomes" id="UP001500518"/>
    </source>
</evidence>
<organism evidence="1 2">
    <name type="scientific">Erythrobacter westpacificensis</name>
    <dbReference type="NCBI Taxonomy" id="1055231"/>
    <lineage>
        <taxon>Bacteria</taxon>
        <taxon>Pseudomonadati</taxon>
        <taxon>Pseudomonadota</taxon>
        <taxon>Alphaproteobacteria</taxon>
        <taxon>Sphingomonadales</taxon>
        <taxon>Erythrobacteraceae</taxon>
        <taxon>Erythrobacter/Porphyrobacter group</taxon>
        <taxon>Erythrobacter</taxon>
    </lineage>
</organism>
<evidence type="ECO:0008006" key="3">
    <source>
        <dbReference type="Google" id="ProtNLM"/>
    </source>
</evidence>
<protein>
    <recommendedName>
        <fullName evidence="3">Thermonuclease family protein</fullName>
    </recommendedName>
</protein>
<gene>
    <name evidence="1" type="ORF">GCM10023208_18970</name>
</gene>
<accession>A0ABP9KBC0</accession>
<dbReference type="Gene3D" id="2.40.50.90">
    <property type="match status" value="1"/>
</dbReference>
<proteinExistence type="predicted"/>
<dbReference type="SUPFAM" id="SSF50199">
    <property type="entry name" value="Staphylococcal nuclease"/>
    <property type="match status" value="1"/>
</dbReference>
<dbReference type="EMBL" id="BAABHV010000010">
    <property type="protein sequence ID" value="GAA5055267.1"/>
    <property type="molecule type" value="Genomic_DNA"/>
</dbReference>
<reference evidence="2" key="1">
    <citation type="journal article" date="2019" name="Int. J. Syst. Evol. Microbiol.">
        <title>The Global Catalogue of Microorganisms (GCM) 10K type strain sequencing project: providing services to taxonomists for standard genome sequencing and annotation.</title>
        <authorList>
            <consortium name="The Broad Institute Genomics Platform"/>
            <consortium name="The Broad Institute Genome Sequencing Center for Infectious Disease"/>
            <person name="Wu L."/>
            <person name="Ma J."/>
        </authorList>
    </citation>
    <scope>NUCLEOTIDE SEQUENCE [LARGE SCALE GENOMIC DNA]</scope>
    <source>
        <strain evidence="2">JCM 18014</strain>
    </source>
</reference>
<keyword evidence="2" id="KW-1185">Reference proteome</keyword>
<dbReference type="InterPro" id="IPR035437">
    <property type="entry name" value="SNase_OB-fold_sf"/>
</dbReference>
<sequence length="136" mass="15182">MLLGLWAAERQVDVGAGEWQPMERQFTVCGQGSSFACVVDGDTLRLGDRRIRLTGYDAPELDGACEAERQLARVARDELAAWLNLGAFDMEGGAEPPRDQYGRELRAIRRGGEMLADTMTERGLARRSEFARDWCD</sequence>
<dbReference type="RefSeq" id="WP_346032844.1">
    <property type="nucleotide sequence ID" value="NZ_BAABHV010000010.1"/>
</dbReference>
<dbReference type="Proteomes" id="UP001500518">
    <property type="component" value="Unassembled WGS sequence"/>
</dbReference>
<evidence type="ECO:0000313" key="1">
    <source>
        <dbReference type="EMBL" id="GAA5055267.1"/>
    </source>
</evidence>
<name>A0ABP9KBC0_9SPHN</name>